<reference evidence="2" key="1">
    <citation type="journal article" date="2020" name="Stud. Mycol.">
        <title>101 Dothideomycetes genomes: a test case for predicting lifestyles and emergence of pathogens.</title>
        <authorList>
            <person name="Haridas S."/>
            <person name="Albert R."/>
            <person name="Binder M."/>
            <person name="Bloem J."/>
            <person name="Labutti K."/>
            <person name="Salamov A."/>
            <person name="Andreopoulos B."/>
            <person name="Baker S."/>
            <person name="Barry K."/>
            <person name="Bills G."/>
            <person name="Bluhm B."/>
            <person name="Cannon C."/>
            <person name="Castanera R."/>
            <person name="Culley D."/>
            <person name="Daum C."/>
            <person name="Ezra D."/>
            <person name="Gonzalez J."/>
            <person name="Henrissat B."/>
            <person name="Kuo A."/>
            <person name="Liang C."/>
            <person name="Lipzen A."/>
            <person name="Lutzoni F."/>
            <person name="Magnuson J."/>
            <person name="Mondo S."/>
            <person name="Nolan M."/>
            <person name="Ohm R."/>
            <person name="Pangilinan J."/>
            <person name="Park H.-J."/>
            <person name="Ramirez L."/>
            <person name="Alfaro M."/>
            <person name="Sun H."/>
            <person name="Tritt A."/>
            <person name="Yoshinaga Y."/>
            <person name="Zwiers L.-H."/>
            <person name="Turgeon B."/>
            <person name="Goodwin S."/>
            <person name="Spatafora J."/>
            <person name="Crous P."/>
            <person name="Grigoriev I."/>
        </authorList>
    </citation>
    <scope>NUCLEOTIDE SEQUENCE</scope>
    <source>
        <strain evidence="2">ATCC 16933</strain>
    </source>
</reference>
<feature type="compositionally biased region" description="Low complexity" evidence="1">
    <location>
        <begin position="613"/>
        <end position="638"/>
    </location>
</feature>
<feature type="compositionally biased region" description="Pro residues" evidence="1">
    <location>
        <begin position="639"/>
        <end position="655"/>
    </location>
</feature>
<feature type="region of interest" description="Disordered" evidence="1">
    <location>
        <begin position="170"/>
        <end position="207"/>
    </location>
</feature>
<keyword evidence="3" id="KW-1185">Reference proteome</keyword>
<evidence type="ECO:0000313" key="3">
    <source>
        <dbReference type="Proteomes" id="UP000799766"/>
    </source>
</evidence>
<feature type="compositionally biased region" description="Low complexity" evidence="1">
    <location>
        <begin position="482"/>
        <end position="498"/>
    </location>
</feature>
<feature type="region of interest" description="Disordered" evidence="1">
    <location>
        <begin position="470"/>
        <end position="557"/>
    </location>
</feature>
<dbReference type="Proteomes" id="UP000799766">
    <property type="component" value="Unassembled WGS sequence"/>
</dbReference>
<dbReference type="EMBL" id="MU001702">
    <property type="protein sequence ID" value="KAF2452882.1"/>
    <property type="molecule type" value="Genomic_DNA"/>
</dbReference>
<feature type="compositionally biased region" description="Low complexity" evidence="1">
    <location>
        <begin position="572"/>
        <end position="605"/>
    </location>
</feature>
<sequence length="708" mass="76085">MARYRGWDYAELKELGSSSGRPDEDGDGPCPKRRKPDDEPGEAASSGSVPIDSQASPDHPKLQQFSGSRGDSTAEAPGFTTVNRPPRHTNDWIGQSNEPYKLNVPNDDDNLHPNSGHHVQSQDLNSDLQLSNIPVSSSAKRSIRRHTRGKAPLTRTKTSAYTRSLANGLRESKPGVNRNHEFPLGDAKVGDEHSCNIPEPAPSPALAESTLSKLNAFRYARASQKSVGGKENDELVATLTSGADYFTSSRRRYATLTDEGQVNYGTEQFAGNFIQSPRTDRSAGSANEERACKNFGDHRSRFRSPNDSNLSHDLQQNNYATVPAAIKYRFAAEDDAIAARNWPLHTVENSTFSAGQETVPAELENQLAASLSSSSDPNPCLFQPNCETSHELQTHEVLGPTKAGPIEESDGALLRPTLDSTHEAAASEQLVPQVALNENVAIQDDSSDFDDGFDVDDALNDAELIAILDRQPSRLTGAQRPSHNNHTSDHTSSSSYPFGSPPSPESPHFSPNHVGWSDNNEPPNVLKGADNNDEDKYNDNGDDDDDEDFDAGWPDLSDADLEHLDAQTGAVSALTTSAAGRTSTTTAAPRSSSTAYSSTHLISSPPRRPLPPTTSTSITTTTTPSPTSTTHPSHTTTAPPAPPIPPPFARPPFPAPLRDRSPLVGATPRLVLRTCFRTGEAVRAGARAARAGRGHGLVLELGGFFGRV</sequence>
<evidence type="ECO:0000313" key="2">
    <source>
        <dbReference type="EMBL" id="KAF2452882.1"/>
    </source>
</evidence>
<feature type="region of interest" description="Disordered" evidence="1">
    <location>
        <begin position="572"/>
        <end position="662"/>
    </location>
</feature>
<feature type="compositionally biased region" description="Acidic residues" evidence="1">
    <location>
        <begin position="540"/>
        <end position="550"/>
    </location>
</feature>
<organism evidence="2 3">
    <name type="scientific">Lineolata rhizophorae</name>
    <dbReference type="NCBI Taxonomy" id="578093"/>
    <lineage>
        <taxon>Eukaryota</taxon>
        <taxon>Fungi</taxon>
        <taxon>Dikarya</taxon>
        <taxon>Ascomycota</taxon>
        <taxon>Pezizomycotina</taxon>
        <taxon>Dothideomycetes</taxon>
        <taxon>Dothideomycetes incertae sedis</taxon>
        <taxon>Lineolatales</taxon>
        <taxon>Lineolataceae</taxon>
        <taxon>Lineolata</taxon>
    </lineage>
</organism>
<feature type="compositionally biased region" description="Basic and acidic residues" evidence="1">
    <location>
        <begin position="170"/>
        <end position="194"/>
    </location>
</feature>
<proteinExistence type="predicted"/>
<name>A0A6A6NMB4_9PEZI</name>
<feature type="compositionally biased region" description="Basic and acidic residues" evidence="1">
    <location>
        <begin position="1"/>
        <end position="14"/>
    </location>
</feature>
<accession>A0A6A6NMB4</accession>
<dbReference type="AlphaFoldDB" id="A0A6A6NMB4"/>
<evidence type="ECO:0000256" key="1">
    <source>
        <dbReference type="SAM" id="MobiDB-lite"/>
    </source>
</evidence>
<protein>
    <submittedName>
        <fullName evidence="2">Uncharacterized protein</fullName>
    </submittedName>
</protein>
<gene>
    <name evidence="2" type="ORF">BDY21DRAFT_367435</name>
</gene>
<feature type="compositionally biased region" description="Polar residues" evidence="1">
    <location>
        <begin position="45"/>
        <end position="56"/>
    </location>
</feature>
<feature type="region of interest" description="Disordered" evidence="1">
    <location>
        <begin position="1"/>
        <end position="123"/>
    </location>
</feature>